<dbReference type="SMR" id="A0A1D6Q5C0"/>
<protein>
    <submittedName>
        <fullName evidence="1">Uncharacterized protein</fullName>
    </submittedName>
</protein>
<evidence type="ECO:0000313" key="1">
    <source>
        <dbReference type="EMBL" id="AQK53737.1"/>
    </source>
</evidence>
<sequence length="47" mass="5192">MPYVQQVAVGRRPALTVLGNDYATRDGTELGIPNKIVVNFLSEFNNL</sequence>
<dbReference type="AlphaFoldDB" id="A0A1D6Q5C0"/>
<dbReference type="STRING" id="4577.A0A1D6Q5C0"/>
<reference evidence="1" key="1">
    <citation type="submission" date="2015-12" db="EMBL/GenBank/DDBJ databases">
        <title>Update maize B73 reference genome by single molecule sequencing technologies.</title>
        <authorList>
            <consortium name="Maize Genome Sequencing Project"/>
            <person name="Ware D."/>
        </authorList>
    </citation>
    <scope>NUCLEOTIDE SEQUENCE</scope>
    <source>
        <tissue evidence="1">Seedling</tissue>
    </source>
</reference>
<dbReference type="Gene3D" id="3.90.25.10">
    <property type="entry name" value="UDP-galactose 4-epimerase, domain 1"/>
    <property type="match status" value="1"/>
</dbReference>
<dbReference type="InParanoid" id="A0A1D6Q5C0"/>
<gene>
    <name evidence="1" type="ORF">ZEAMMB73_Zm00001d051167</name>
</gene>
<dbReference type="EMBL" id="CM000780">
    <property type="protein sequence ID" value="AQK53737.1"/>
    <property type="molecule type" value="Genomic_DNA"/>
</dbReference>
<name>A0A1D6Q5C0_MAIZE</name>
<organism evidence="1">
    <name type="scientific">Zea mays</name>
    <name type="common">Maize</name>
    <dbReference type="NCBI Taxonomy" id="4577"/>
    <lineage>
        <taxon>Eukaryota</taxon>
        <taxon>Viridiplantae</taxon>
        <taxon>Streptophyta</taxon>
        <taxon>Embryophyta</taxon>
        <taxon>Tracheophyta</taxon>
        <taxon>Spermatophyta</taxon>
        <taxon>Magnoliopsida</taxon>
        <taxon>Liliopsida</taxon>
        <taxon>Poales</taxon>
        <taxon>Poaceae</taxon>
        <taxon>PACMAD clade</taxon>
        <taxon>Panicoideae</taxon>
        <taxon>Andropogonodae</taxon>
        <taxon>Andropogoneae</taxon>
        <taxon>Tripsacinae</taxon>
        <taxon>Zea</taxon>
    </lineage>
</organism>
<proteinExistence type="predicted"/>
<accession>A0A1D6Q5C0</accession>